<reference evidence="1 2" key="1">
    <citation type="submission" date="2016-10" db="EMBL/GenBank/DDBJ databases">
        <authorList>
            <person name="de Groot N.N."/>
        </authorList>
    </citation>
    <scope>NUCLEOTIDE SEQUENCE [LARGE SCALE GENOMIC DNA]</scope>
    <source>
        <strain evidence="1 2">DSM 21035</strain>
    </source>
</reference>
<dbReference type="STRING" id="419940.SAMN05421824_1968"/>
<name>A0A1H9H095_9FLAO</name>
<evidence type="ECO:0000313" key="1">
    <source>
        <dbReference type="EMBL" id="SEQ55745.1"/>
    </source>
</evidence>
<gene>
    <name evidence="1" type="ORF">SAMN05421824_1968</name>
</gene>
<dbReference type="RefSeq" id="WP_218140999.1">
    <property type="nucleotide sequence ID" value="NZ_FOFN01000002.1"/>
</dbReference>
<protein>
    <submittedName>
        <fullName evidence="1">Uncharacterized protein</fullName>
    </submittedName>
</protein>
<organism evidence="1 2">
    <name type="scientific">Hyunsoonleella jejuensis</name>
    <dbReference type="NCBI Taxonomy" id="419940"/>
    <lineage>
        <taxon>Bacteria</taxon>
        <taxon>Pseudomonadati</taxon>
        <taxon>Bacteroidota</taxon>
        <taxon>Flavobacteriia</taxon>
        <taxon>Flavobacteriales</taxon>
        <taxon>Flavobacteriaceae</taxon>
    </lineage>
</organism>
<evidence type="ECO:0000313" key="2">
    <source>
        <dbReference type="Proteomes" id="UP000198999"/>
    </source>
</evidence>
<dbReference type="AlphaFoldDB" id="A0A1H9H095"/>
<accession>A0A1H9H095</accession>
<sequence>MSDWRLLHKKRRMMKHKILILKTYWLKKDRLSNHIFKLVFTFILILPHITAAQALGYNANRIACSADGNAQPDLEYTGKYNYADPDDWGATPASLAILAKLKLQDQLVHFSYNNFMPSPAHTTVRNYMNEGVDGSIEKWNFNEDVFFDVGTHKKEAIKDLKEEIEKSTKEDPLYFINMGPSEFLYRAVKLVVDEGKIEALSHVYIISHSNYNDNHLRRPDHHTIDDVLKLSDNKIKFKRIKDQNNKNNSNEGWSSLHDWSVWDWLKNHENPDIAWIWTCMKKHKEFRADISDAGMVYYLLTGDEDGNPSKFQEFLGDNI</sequence>
<keyword evidence="2" id="KW-1185">Reference proteome</keyword>
<dbReference type="EMBL" id="FOFN01000002">
    <property type="protein sequence ID" value="SEQ55745.1"/>
    <property type="molecule type" value="Genomic_DNA"/>
</dbReference>
<dbReference type="Proteomes" id="UP000198999">
    <property type="component" value="Unassembled WGS sequence"/>
</dbReference>
<proteinExistence type="predicted"/>